<dbReference type="Proteomes" id="UP000694701">
    <property type="component" value="Unplaced"/>
</dbReference>
<proteinExistence type="predicted"/>
<dbReference type="SUPFAM" id="SSF56436">
    <property type="entry name" value="C-type lectin-like"/>
    <property type="match status" value="2"/>
</dbReference>
<evidence type="ECO:0000313" key="5">
    <source>
        <dbReference type="Proteomes" id="UP000694701"/>
    </source>
</evidence>
<reference evidence="4" key="1">
    <citation type="submission" date="2025-08" db="UniProtKB">
        <authorList>
            <consortium name="Ensembl"/>
        </authorList>
    </citation>
    <scope>IDENTIFICATION</scope>
</reference>
<dbReference type="Pfam" id="PF00059">
    <property type="entry name" value="Lectin_C"/>
    <property type="match status" value="2"/>
</dbReference>
<dbReference type="AlphaFoldDB" id="A0A8C2BVX4"/>
<name>A0A8C2BVX4_CYPCA</name>
<protein>
    <recommendedName>
        <fullName evidence="3">C-type lectin domain-containing protein</fullName>
    </recommendedName>
</protein>
<feature type="chain" id="PRO_5034647924" description="C-type lectin domain-containing protein" evidence="2">
    <location>
        <begin position="21"/>
        <end position="325"/>
    </location>
</feature>
<keyword evidence="1" id="KW-1015">Disulfide bond</keyword>
<dbReference type="PANTHER" id="PTHR45784">
    <property type="entry name" value="C-TYPE LECTIN DOMAIN FAMILY 20 MEMBER A-RELATED"/>
    <property type="match status" value="1"/>
</dbReference>
<dbReference type="InterPro" id="IPR016186">
    <property type="entry name" value="C-type_lectin-like/link_sf"/>
</dbReference>
<evidence type="ECO:0000313" key="4">
    <source>
        <dbReference type="Ensembl" id="ENSCCRP00020002520.1"/>
    </source>
</evidence>
<accession>A0A8C2BVX4</accession>
<dbReference type="PROSITE" id="PS00615">
    <property type="entry name" value="C_TYPE_LECTIN_1"/>
    <property type="match status" value="1"/>
</dbReference>
<feature type="domain" description="C-type lectin" evidence="3">
    <location>
        <begin position="149"/>
        <end position="248"/>
    </location>
</feature>
<dbReference type="InterPro" id="IPR018378">
    <property type="entry name" value="C-type_lectin_CS"/>
</dbReference>
<feature type="signal peptide" evidence="2">
    <location>
        <begin position="1"/>
        <end position="20"/>
    </location>
</feature>
<feature type="domain" description="C-type lectin" evidence="3">
    <location>
        <begin position="28"/>
        <end position="136"/>
    </location>
</feature>
<dbReference type="InterPro" id="IPR016187">
    <property type="entry name" value="CTDL_fold"/>
</dbReference>
<dbReference type="PROSITE" id="PS50041">
    <property type="entry name" value="C_TYPE_LECTIN_2"/>
    <property type="match status" value="2"/>
</dbReference>
<evidence type="ECO:0000259" key="3">
    <source>
        <dbReference type="PROSITE" id="PS50041"/>
    </source>
</evidence>
<evidence type="ECO:0000256" key="2">
    <source>
        <dbReference type="SAM" id="SignalP"/>
    </source>
</evidence>
<keyword evidence="2" id="KW-0732">Signal</keyword>
<organism evidence="4 5">
    <name type="scientific">Cyprinus carpio</name>
    <name type="common">Common carp</name>
    <dbReference type="NCBI Taxonomy" id="7962"/>
    <lineage>
        <taxon>Eukaryota</taxon>
        <taxon>Metazoa</taxon>
        <taxon>Chordata</taxon>
        <taxon>Craniata</taxon>
        <taxon>Vertebrata</taxon>
        <taxon>Euteleostomi</taxon>
        <taxon>Actinopterygii</taxon>
        <taxon>Neopterygii</taxon>
        <taxon>Teleostei</taxon>
        <taxon>Ostariophysi</taxon>
        <taxon>Cypriniformes</taxon>
        <taxon>Cyprinidae</taxon>
        <taxon>Cyprininae</taxon>
        <taxon>Cyprinus</taxon>
    </lineage>
</organism>
<dbReference type="InterPro" id="IPR001304">
    <property type="entry name" value="C-type_lectin-like"/>
</dbReference>
<dbReference type="PANTHER" id="PTHR45784:SF3">
    <property type="entry name" value="C-TYPE LECTIN DOMAIN FAMILY 4 MEMBER K-LIKE-RELATED"/>
    <property type="match status" value="1"/>
</dbReference>
<dbReference type="SMART" id="SM00034">
    <property type="entry name" value="CLECT"/>
    <property type="match status" value="2"/>
</dbReference>
<evidence type="ECO:0000256" key="1">
    <source>
        <dbReference type="ARBA" id="ARBA00023157"/>
    </source>
</evidence>
<dbReference type="Gene3D" id="3.10.100.10">
    <property type="entry name" value="Mannose-Binding Protein A, subunit A"/>
    <property type="match status" value="2"/>
</dbReference>
<dbReference type="Ensembl" id="ENSCCRT00020002946.1">
    <property type="protein sequence ID" value="ENSCCRP00020002520.1"/>
    <property type="gene ID" value="ENSCCRG00020001518.1"/>
</dbReference>
<sequence>MEQRLMHLVLFSGFLSVILCDSRRLTEYVLIQEYKTWNEARNFCQKNYIDLATVQTDEQWSEVNKLRAKYLSDTWIGLYDDVNSWRWSFHDEHLTYARWDKYQPDNYGGDQDCVILHSNGYWRDKGCDLKCVVVCQSDQGPVLVTHPLMSWKQAQSFCRENFIDLYTVKNESENQRLRMMNHNDESCIWIGLFRDSWKWSDQTNTSSSLRWAEKQPDNSFGSEICAAVDEDGWIADELCSEMFFFFCKSPLRVRRQILRLEVKAGDNVADQVTADAVLKEVQKKLREQGMAADVNFSWQEQPNGTVFQKLNKQHYRWTKGEDDIH</sequence>